<keyword evidence="1" id="KW-0614">Plasmid</keyword>
<sequence>MWSRHRWRREMVASPVGRRLLRVICQYGGGGGAGETACHDRKR</sequence>
<keyword evidence="2" id="KW-1185">Reference proteome</keyword>
<organism evidence="1 2">
    <name type="scientific">Streptantibioticus cattleyicolor (strain ATCC 35852 / DSM 46488 / JCM 4925 / NBRC 14057 / NRRL 8057)</name>
    <name type="common">Streptomyces cattleya</name>
    <dbReference type="NCBI Taxonomy" id="1003195"/>
    <lineage>
        <taxon>Bacteria</taxon>
        <taxon>Bacillati</taxon>
        <taxon>Actinomycetota</taxon>
        <taxon>Actinomycetes</taxon>
        <taxon>Kitasatosporales</taxon>
        <taxon>Streptomycetaceae</taxon>
        <taxon>Streptantibioticus</taxon>
    </lineage>
</organism>
<geneLocation type="plasmid" evidence="1 2">
    <name>pSCATT</name>
</geneLocation>
<evidence type="ECO:0000313" key="2">
    <source>
        <dbReference type="Proteomes" id="UP000007842"/>
    </source>
</evidence>
<protein>
    <submittedName>
        <fullName evidence="1">Uncharacterized protein</fullName>
    </submittedName>
</protein>
<accession>G8XE31</accession>
<evidence type="ECO:0000313" key="1">
    <source>
        <dbReference type="EMBL" id="AEW98294.1"/>
    </source>
</evidence>
<dbReference type="KEGG" id="scy:SCATT_p01010"/>
<dbReference type="Proteomes" id="UP000007842">
    <property type="component" value="Plasmid pSCATT"/>
</dbReference>
<dbReference type="AlphaFoldDB" id="G8XE31"/>
<dbReference type="EMBL" id="CP003229">
    <property type="protein sequence ID" value="AEW98294.1"/>
    <property type="molecule type" value="Genomic_DNA"/>
</dbReference>
<dbReference type="PATRIC" id="fig|1003195.29.peg.5901"/>
<name>G8XE31_STREN</name>
<dbReference type="HOGENOM" id="CLU_3240049_0_0_11"/>
<gene>
    <name evidence="1" type="ordered locus">SCATT_p01010</name>
</gene>
<proteinExistence type="predicted"/>
<reference evidence="2" key="1">
    <citation type="submission" date="2011-12" db="EMBL/GenBank/DDBJ databases">
        <title>Complete genome sequence of Streptomyces cattleya strain DSM 46488.</title>
        <authorList>
            <person name="Ou H.-Y."/>
            <person name="Li P."/>
            <person name="Zhao C."/>
            <person name="O'Hagan D."/>
            <person name="Deng Z."/>
        </authorList>
    </citation>
    <scope>NUCLEOTIDE SEQUENCE [LARGE SCALE GENOMIC DNA]</scope>
    <source>
        <strain evidence="2">ATCC 35852 / DSM 46488 / JCM 4925 / NBRC 14057 / NRRL 8057</strain>
        <plasmid evidence="2">Plasmid pSCATT</plasmid>
    </source>
</reference>